<comment type="similarity">
    <text evidence="2">Belongs to the AB hydrolase superfamily. Epoxide hydrolase family.</text>
</comment>
<reference evidence="4 5" key="1">
    <citation type="journal article" date="2020" name="ISME J.">
        <title>Uncovering the hidden diversity of litter-decomposition mechanisms in mushroom-forming fungi.</title>
        <authorList>
            <person name="Floudas D."/>
            <person name="Bentzer J."/>
            <person name="Ahren D."/>
            <person name="Johansson T."/>
            <person name="Persson P."/>
            <person name="Tunlid A."/>
        </authorList>
    </citation>
    <scope>NUCLEOTIDE SEQUENCE [LARGE SCALE GENOMIC DNA]</scope>
    <source>
        <strain evidence="4 5">CBS 661.87</strain>
    </source>
</reference>
<evidence type="ECO:0000313" key="5">
    <source>
        <dbReference type="Proteomes" id="UP000565441"/>
    </source>
</evidence>
<accession>A0A8H5H3C1</accession>
<sequence length="323" mass="36674">MDPSLYKSVTTRRSLKYSYYFVAPTGRKPVLLFVHGFPSTSNNWRYQVAFFKAQGYGLIVPDMLGYGGTDKPTDYAQYTLSSMSQDVIDILDAEKVEKAVAVGHDWGSILVGRLANYHPDRFIAFAFLAEGYAVPNIKFEDLLAYSKQRAGYELFGYWSYFAEEDAHKSIEKNFDSFYSLLLAEDPKLWLSHVAPTGAFKAWVEADKRTPTVSCLSEEEVKLQSEALLRGGLEGPLCWYKIRVSCLDIEDGKGIAPESYFIQKPVFFGGATQDCVSLLALNKIVIEQYTKGPLTVKEYETGHWIMWQAKDKLNQDLLEWFQTL</sequence>
<gene>
    <name evidence="4" type="ORF">D9615_007726</name>
</gene>
<dbReference type="AlphaFoldDB" id="A0A8H5H3C1"/>
<dbReference type="InterPro" id="IPR000639">
    <property type="entry name" value="Epox_hydrolase-like"/>
</dbReference>
<keyword evidence="1" id="KW-0378">Hydrolase</keyword>
<keyword evidence="5" id="KW-1185">Reference proteome</keyword>
<evidence type="ECO:0000256" key="1">
    <source>
        <dbReference type="ARBA" id="ARBA00022801"/>
    </source>
</evidence>
<dbReference type="PRINTS" id="PR00412">
    <property type="entry name" value="EPOXHYDRLASE"/>
</dbReference>
<dbReference type="Gene3D" id="3.40.50.1820">
    <property type="entry name" value="alpha/beta hydrolase"/>
    <property type="match status" value="1"/>
</dbReference>
<dbReference type="Pfam" id="PF00561">
    <property type="entry name" value="Abhydrolase_1"/>
    <property type="match status" value="1"/>
</dbReference>
<proteinExistence type="inferred from homology"/>
<protein>
    <recommendedName>
        <fullName evidence="3">AB hydrolase-1 domain-containing protein</fullName>
    </recommendedName>
</protein>
<evidence type="ECO:0000259" key="3">
    <source>
        <dbReference type="Pfam" id="PF00561"/>
    </source>
</evidence>
<dbReference type="Proteomes" id="UP000565441">
    <property type="component" value="Unassembled WGS sequence"/>
</dbReference>
<dbReference type="SUPFAM" id="SSF53474">
    <property type="entry name" value="alpha/beta-Hydrolases"/>
    <property type="match status" value="1"/>
</dbReference>
<dbReference type="PANTHER" id="PTHR43329">
    <property type="entry name" value="EPOXIDE HYDROLASE"/>
    <property type="match status" value="1"/>
</dbReference>
<organism evidence="4 5">
    <name type="scientific">Tricholomella constricta</name>
    <dbReference type="NCBI Taxonomy" id="117010"/>
    <lineage>
        <taxon>Eukaryota</taxon>
        <taxon>Fungi</taxon>
        <taxon>Dikarya</taxon>
        <taxon>Basidiomycota</taxon>
        <taxon>Agaricomycotina</taxon>
        <taxon>Agaricomycetes</taxon>
        <taxon>Agaricomycetidae</taxon>
        <taxon>Agaricales</taxon>
        <taxon>Tricholomatineae</taxon>
        <taxon>Lyophyllaceae</taxon>
        <taxon>Tricholomella</taxon>
    </lineage>
</organism>
<dbReference type="EMBL" id="JAACJP010000030">
    <property type="protein sequence ID" value="KAF5376024.1"/>
    <property type="molecule type" value="Genomic_DNA"/>
</dbReference>
<dbReference type="OrthoDB" id="408373at2759"/>
<evidence type="ECO:0000313" key="4">
    <source>
        <dbReference type="EMBL" id="KAF5376024.1"/>
    </source>
</evidence>
<feature type="domain" description="AB hydrolase-1" evidence="3">
    <location>
        <begin position="29"/>
        <end position="137"/>
    </location>
</feature>
<dbReference type="InterPro" id="IPR029058">
    <property type="entry name" value="AB_hydrolase_fold"/>
</dbReference>
<comment type="caution">
    <text evidence="4">The sequence shown here is derived from an EMBL/GenBank/DDBJ whole genome shotgun (WGS) entry which is preliminary data.</text>
</comment>
<name>A0A8H5H3C1_9AGAR</name>
<dbReference type="InterPro" id="IPR000073">
    <property type="entry name" value="AB_hydrolase_1"/>
</dbReference>
<dbReference type="GO" id="GO:0016787">
    <property type="term" value="F:hydrolase activity"/>
    <property type="evidence" value="ECO:0007669"/>
    <property type="project" value="UniProtKB-KW"/>
</dbReference>
<evidence type="ECO:0000256" key="2">
    <source>
        <dbReference type="ARBA" id="ARBA00038334"/>
    </source>
</evidence>